<feature type="compositionally biased region" description="Basic residues" evidence="1">
    <location>
        <begin position="14"/>
        <end position="26"/>
    </location>
</feature>
<feature type="compositionally biased region" description="Basic and acidic residues" evidence="1">
    <location>
        <begin position="27"/>
        <end position="39"/>
    </location>
</feature>
<reference evidence="2 3" key="1">
    <citation type="journal article" date="2019" name="Int. J. Syst. Evol. Microbiol.">
        <title>The Global Catalogue of Microorganisms (GCM) 10K type strain sequencing project: providing services to taxonomists for standard genome sequencing and annotation.</title>
        <authorList>
            <consortium name="The Broad Institute Genomics Platform"/>
            <consortium name="The Broad Institute Genome Sequencing Center for Infectious Disease"/>
            <person name="Wu L."/>
            <person name="Ma J."/>
        </authorList>
    </citation>
    <scope>NUCLEOTIDE SEQUENCE [LARGE SCALE GENOMIC DNA]</scope>
    <source>
        <strain evidence="2 3">JCM 14306</strain>
    </source>
</reference>
<comment type="caution">
    <text evidence="2">The sequence shown here is derived from an EMBL/GenBank/DDBJ whole genome shotgun (WGS) entry which is preliminary data.</text>
</comment>
<protein>
    <submittedName>
        <fullName evidence="2">Uncharacterized protein</fullName>
    </submittedName>
</protein>
<evidence type="ECO:0000313" key="3">
    <source>
        <dbReference type="Proteomes" id="UP001501319"/>
    </source>
</evidence>
<evidence type="ECO:0000256" key="1">
    <source>
        <dbReference type="SAM" id="MobiDB-lite"/>
    </source>
</evidence>
<sequence length="123" mass="12944">MAEDRVSIPASNRSGRKTALRSKGGLRSKDNPGSKDNLRSRGNHPSSAVAVGAGRAAIRSLGSTRVRRARRLAGSRKAFSSRAGSSKVGSSLGRRVRVGRPDRVASARTRCHCSSAVVWSASC</sequence>
<proteinExistence type="predicted"/>
<accession>A0ABN2F127</accession>
<feature type="compositionally biased region" description="Low complexity" evidence="1">
    <location>
        <begin position="80"/>
        <end position="93"/>
    </location>
</feature>
<keyword evidence="3" id="KW-1185">Reference proteome</keyword>
<gene>
    <name evidence="2" type="ORF">GCM10009744_06480</name>
</gene>
<dbReference type="EMBL" id="BAAANE010000002">
    <property type="protein sequence ID" value="GAA1621978.1"/>
    <property type="molecule type" value="Genomic_DNA"/>
</dbReference>
<evidence type="ECO:0000313" key="2">
    <source>
        <dbReference type="EMBL" id="GAA1621978.1"/>
    </source>
</evidence>
<organism evidence="2 3">
    <name type="scientific">Kribbella alba</name>
    <dbReference type="NCBI Taxonomy" id="190197"/>
    <lineage>
        <taxon>Bacteria</taxon>
        <taxon>Bacillati</taxon>
        <taxon>Actinomycetota</taxon>
        <taxon>Actinomycetes</taxon>
        <taxon>Propionibacteriales</taxon>
        <taxon>Kribbellaceae</taxon>
        <taxon>Kribbella</taxon>
    </lineage>
</organism>
<dbReference type="Proteomes" id="UP001501319">
    <property type="component" value="Unassembled WGS sequence"/>
</dbReference>
<feature type="region of interest" description="Disordered" evidence="1">
    <location>
        <begin position="1"/>
        <end position="51"/>
    </location>
</feature>
<name>A0ABN2F127_9ACTN</name>
<feature type="region of interest" description="Disordered" evidence="1">
    <location>
        <begin position="72"/>
        <end position="107"/>
    </location>
</feature>